<organism evidence="3">
    <name type="scientific">Corethron hystrix</name>
    <dbReference type="NCBI Taxonomy" id="216773"/>
    <lineage>
        <taxon>Eukaryota</taxon>
        <taxon>Sar</taxon>
        <taxon>Stramenopiles</taxon>
        <taxon>Ochrophyta</taxon>
        <taxon>Bacillariophyta</taxon>
        <taxon>Coscinodiscophyceae</taxon>
        <taxon>Corethrophycidae</taxon>
        <taxon>Corethrales</taxon>
        <taxon>Corethraceae</taxon>
        <taxon>Corethron</taxon>
    </lineage>
</organism>
<dbReference type="Gene3D" id="3.30.70.580">
    <property type="entry name" value="Pseudouridine synthase I, catalytic domain, N-terminal subdomain"/>
    <property type="match status" value="1"/>
</dbReference>
<protein>
    <recommendedName>
        <fullName evidence="5">tRNA pseudouridine synthase</fullName>
    </recommendedName>
</protein>
<evidence type="ECO:0000256" key="2">
    <source>
        <dbReference type="SAM" id="MobiDB-lite"/>
    </source>
</evidence>
<evidence type="ECO:0000256" key="1">
    <source>
        <dbReference type="ARBA" id="ARBA00023235"/>
    </source>
</evidence>
<dbReference type="SUPFAM" id="SSF55120">
    <property type="entry name" value="Pseudouridine synthase"/>
    <property type="match status" value="1"/>
</dbReference>
<dbReference type="EMBL" id="HBFR01035629">
    <property type="protein sequence ID" value="CAD8898762.1"/>
    <property type="molecule type" value="Transcribed_RNA"/>
</dbReference>
<dbReference type="GO" id="GO:0031119">
    <property type="term" value="P:tRNA pseudouridine synthesis"/>
    <property type="evidence" value="ECO:0007669"/>
    <property type="project" value="TreeGrafter"/>
</dbReference>
<dbReference type="EMBL" id="HBFR01035632">
    <property type="protein sequence ID" value="CAD8898765.1"/>
    <property type="molecule type" value="Transcribed_RNA"/>
</dbReference>
<dbReference type="PANTHER" id="PTHR11142">
    <property type="entry name" value="PSEUDOURIDYLATE SYNTHASE"/>
    <property type="match status" value="1"/>
</dbReference>
<gene>
    <name evidence="3" type="ORF">CHYS00102_LOCUS25978</name>
    <name evidence="4" type="ORF">CHYS00102_LOCUS25981</name>
</gene>
<dbReference type="GO" id="GO:0003723">
    <property type="term" value="F:RNA binding"/>
    <property type="evidence" value="ECO:0007669"/>
    <property type="project" value="InterPro"/>
</dbReference>
<sequence>MFAAVHGVSCGDASSSRGDAAYGGAPLSWSWNSVPNDAADVEAASGGTSRPPVGAANSLLSRRRRKKRRRGRSLRLVLAYDGAKFCGWQAQQTYEARLLANSSSSPPLPSVQGTVVDALTPLLGDGAGAAPVDVRACGRTDAGVSSIGQICRVRTGRTPTEVPLRAVAAALELENPSVVAGGCENDLALRCLSVREEGRAFHPKFGARCRSYIYLWDLSEENEENGPFALREEHVRAVDAMLRKLTEAGPLDYVAASYGRTRTETTACRLLWDRAFPVDLLPDDREDARRGDNAPGGRRSVSRGADAMCVELIGDRFLRRMVRILVAIVVREAVREARKAEGTSEAAGCGGEDALLNIVLSKKRSRCARPAAAEGLIFVSAHFGDREQ</sequence>
<name>A0A6U5KZZ3_9STRA</name>
<evidence type="ECO:0000313" key="3">
    <source>
        <dbReference type="EMBL" id="CAD8898762.1"/>
    </source>
</evidence>
<dbReference type="AlphaFoldDB" id="A0A6U5KZZ3"/>
<dbReference type="PANTHER" id="PTHR11142:SF10">
    <property type="entry name" value="TRNA PSEUDOURIDINE SYNTHASE"/>
    <property type="match status" value="1"/>
</dbReference>
<evidence type="ECO:0008006" key="5">
    <source>
        <dbReference type="Google" id="ProtNLM"/>
    </source>
</evidence>
<feature type="region of interest" description="Disordered" evidence="2">
    <location>
        <begin position="40"/>
        <end position="67"/>
    </location>
</feature>
<proteinExistence type="predicted"/>
<reference evidence="3" key="1">
    <citation type="submission" date="2021-01" db="EMBL/GenBank/DDBJ databases">
        <authorList>
            <person name="Corre E."/>
            <person name="Pelletier E."/>
            <person name="Niang G."/>
            <person name="Scheremetjew M."/>
            <person name="Finn R."/>
            <person name="Kale V."/>
            <person name="Holt S."/>
            <person name="Cochrane G."/>
            <person name="Meng A."/>
            <person name="Brown T."/>
            <person name="Cohen L."/>
        </authorList>
    </citation>
    <scope>NUCLEOTIDE SEQUENCE</scope>
    <source>
        <strain evidence="3">308</strain>
    </source>
</reference>
<keyword evidence="1" id="KW-0413">Isomerase</keyword>
<dbReference type="GO" id="GO:0009982">
    <property type="term" value="F:pseudouridine synthase activity"/>
    <property type="evidence" value="ECO:0007669"/>
    <property type="project" value="InterPro"/>
</dbReference>
<dbReference type="InterPro" id="IPR001406">
    <property type="entry name" value="PsdUridine_synth_TruA"/>
</dbReference>
<dbReference type="InterPro" id="IPR020103">
    <property type="entry name" value="PsdUridine_synth_cat_dom_sf"/>
</dbReference>
<evidence type="ECO:0000313" key="4">
    <source>
        <dbReference type="EMBL" id="CAD8898765.1"/>
    </source>
</evidence>
<dbReference type="InterPro" id="IPR020094">
    <property type="entry name" value="TruA/RsuA/RluB/E/F_N"/>
</dbReference>
<accession>A0A6U5KZZ3</accession>